<dbReference type="GO" id="GO:0005524">
    <property type="term" value="F:ATP binding"/>
    <property type="evidence" value="ECO:0007669"/>
    <property type="project" value="UniProtKB-KW"/>
</dbReference>
<dbReference type="SUPFAM" id="SSF56112">
    <property type="entry name" value="Protein kinase-like (PK-like)"/>
    <property type="match status" value="1"/>
</dbReference>
<dbReference type="HOGENOM" id="CLU_1020147_0_0_1"/>
<dbReference type="GeneID" id="19880994"/>
<evidence type="ECO:0000256" key="5">
    <source>
        <dbReference type="ARBA" id="ARBA00037982"/>
    </source>
</evidence>
<evidence type="ECO:0000259" key="6">
    <source>
        <dbReference type="PROSITE" id="PS50011"/>
    </source>
</evidence>
<keyword evidence="8" id="KW-1185">Reference proteome</keyword>
<organism evidence="7 8">
    <name type="scientific">Vittaforma corneae (strain ATCC 50505)</name>
    <name type="common">Microsporidian parasite</name>
    <name type="synonym">Nosema corneum</name>
    <dbReference type="NCBI Taxonomy" id="993615"/>
    <lineage>
        <taxon>Eukaryota</taxon>
        <taxon>Fungi</taxon>
        <taxon>Fungi incertae sedis</taxon>
        <taxon>Microsporidia</taxon>
        <taxon>Nosematidae</taxon>
        <taxon>Vittaforma</taxon>
    </lineage>
</organism>
<dbReference type="Gene3D" id="1.10.510.10">
    <property type="entry name" value="Transferase(Phosphotransferase) domain 1"/>
    <property type="match status" value="1"/>
</dbReference>
<dbReference type="GO" id="GO:0004672">
    <property type="term" value="F:protein kinase activity"/>
    <property type="evidence" value="ECO:0007669"/>
    <property type="project" value="InterPro"/>
</dbReference>
<dbReference type="InterPro" id="IPR011009">
    <property type="entry name" value="Kinase-like_dom_sf"/>
</dbReference>
<keyword evidence="1" id="KW-0808">Transferase</keyword>
<dbReference type="Pfam" id="PF00069">
    <property type="entry name" value="Pkinase"/>
    <property type="match status" value="1"/>
</dbReference>
<sequence>MKKSNNANCTYSSKAHCQSLNNMDSTVVFNSDTNINSLDSYVNISDPSLLLTSPHNIDKTNNGDIVNNDSIVHTIVDPFSETLVPCSTSLVLSDTDSTSSQTANNSTVKDNTLNDLSTPFWIKLMMLQLSNALACVHSKRMIHMDVKPENILVKIVKEDIIFQLCDFNIFRIGEGSFVLDGDKVYMAPEILKNRCFFKSDVYSLGLVYLELVNDTTLPTSGEEYRKLRKNDFEGWRIDEIGRRMLEKNPSVRCSAKEVEDYFHNLLANSDNTG</sequence>
<evidence type="ECO:0000256" key="1">
    <source>
        <dbReference type="ARBA" id="ARBA00022679"/>
    </source>
</evidence>
<protein>
    <submittedName>
        <fullName evidence="7">WEE protein kinase</fullName>
    </submittedName>
</protein>
<keyword evidence="4" id="KW-0067">ATP-binding</keyword>
<dbReference type="STRING" id="993615.L2GPI4"/>
<dbReference type="SMART" id="SM00220">
    <property type="entry name" value="S_TKc"/>
    <property type="match status" value="1"/>
</dbReference>
<gene>
    <name evidence="7" type="ORF">VICG_00276</name>
</gene>
<reference evidence="8" key="1">
    <citation type="submission" date="2011-05" db="EMBL/GenBank/DDBJ databases">
        <title>The genome sequence of Vittaforma corneae strain ATCC 50505.</title>
        <authorList>
            <consortium name="The Broad Institute Genome Sequencing Platform"/>
            <person name="Cuomo C."/>
            <person name="Didier E."/>
            <person name="Bowers L."/>
            <person name="Young S.K."/>
            <person name="Zeng Q."/>
            <person name="Gargeya S."/>
            <person name="Fitzgerald M."/>
            <person name="Haas B."/>
            <person name="Abouelleil A."/>
            <person name="Alvarado L."/>
            <person name="Arachchi H.M."/>
            <person name="Berlin A."/>
            <person name="Chapman S.B."/>
            <person name="Gearin G."/>
            <person name="Goldberg J."/>
            <person name="Griggs A."/>
            <person name="Gujja S."/>
            <person name="Hansen M."/>
            <person name="Heiman D."/>
            <person name="Howarth C."/>
            <person name="Larimer J."/>
            <person name="Lui A."/>
            <person name="MacDonald P.J.P."/>
            <person name="McCowen C."/>
            <person name="Montmayeur A."/>
            <person name="Murphy C."/>
            <person name="Neiman D."/>
            <person name="Pearson M."/>
            <person name="Priest M."/>
            <person name="Roberts A."/>
            <person name="Saif S."/>
            <person name="Shea T."/>
            <person name="Sisk P."/>
            <person name="Stolte C."/>
            <person name="Sykes S."/>
            <person name="Wortman J."/>
            <person name="Nusbaum C."/>
            <person name="Birren B."/>
        </authorList>
    </citation>
    <scope>NUCLEOTIDE SEQUENCE [LARGE SCALE GENOMIC DNA]</scope>
    <source>
        <strain evidence="8">ATCC 50505</strain>
    </source>
</reference>
<dbReference type="GO" id="GO:0005737">
    <property type="term" value="C:cytoplasm"/>
    <property type="evidence" value="ECO:0007669"/>
    <property type="project" value="TreeGrafter"/>
</dbReference>
<dbReference type="PROSITE" id="PS00108">
    <property type="entry name" value="PROTEIN_KINASE_ST"/>
    <property type="match status" value="1"/>
</dbReference>
<name>L2GPI4_VITCO</name>
<keyword evidence="3 7" id="KW-0418">Kinase</keyword>
<evidence type="ECO:0000313" key="7">
    <source>
        <dbReference type="EMBL" id="ELA42524.1"/>
    </source>
</evidence>
<accession>L2GPI4</accession>
<dbReference type="Proteomes" id="UP000011082">
    <property type="component" value="Unassembled WGS sequence"/>
</dbReference>
<dbReference type="PROSITE" id="PS50011">
    <property type="entry name" value="PROTEIN_KINASE_DOM"/>
    <property type="match status" value="1"/>
</dbReference>
<evidence type="ECO:0000256" key="4">
    <source>
        <dbReference type="ARBA" id="ARBA00022840"/>
    </source>
</evidence>
<evidence type="ECO:0000256" key="3">
    <source>
        <dbReference type="ARBA" id="ARBA00022777"/>
    </source>
</evidence>
<dbReference type="InterPro" id="IPR008271">
    <property type="entry name" value="Ser/Thr_kinase_AS"/>
</dbReference>
<dbReference type="InterPro" id="IPR000719">
    <property type="entry name" value="Prot_kinase_dom"/>
</dbReference>
<dbReference type="PANTHER" id="PTHR11042">
    <property type="entry name" value="EUKARYOTIC TRANSLATION INITIATION FACTOR 2-ALPHA KINASE EIF2-ALPHA KINASE -RELATED"/>
    <property type="match status" value="1"/>
</dbReference>
<dbReference type="VEuPathDB" id="MicrosporidiaDB:VICG_00276"/>
<feature type="domain" description="Protein kinase" evidence="6">
    <location>
        <begin position="1"/>
        <end position="266"/>
    </location>
</feature>
<dbReference type="InParanoid" id="L2GPI4"/>
<dbReference type="AlphaFoldDB" id="L2GPI4"/>
<dbReference type="EMBL" id="JH370131">
    <property type="protein sequence ID" value="ELA42524.1"/>
    <property type="molecule type" value="Genomic_DNA"/>
</dbReference>
<keyword evidence="2" id="KW-0547">Nucleotide-binding</keyword>
<comment type="similarity">
    <text evidence="5">Belongs to the protein kinase superfamily. Ser/Thr protein kinase family. GCN2 subfamily.</text>
</comment>
<dbReference type="InterPro" id="IPR050339">
    <property type="entry name" value="CC_SR_Kinase"/>
</dbReference>
<dbReference type="RefSeq" id="XP_007603729.1">
    <property type="nucleotide sequence ID" value="XM_007603667.1"/>
</dbReference>
<dbReference type="PANTHER" id="PTHR11042:SF190">
    <property type="entry name" value="MITOSIS INHIBITOR PROTEIN KINASE MIK1"/>
    <property type="match status" value="1"/>
</dbReference>
<proteinExistence type="inferred from homology"/>
<evidence type="ECO:0000313" key="8">
    <source>
        <dbReference type="Proteomes" id="UP000011082"/>
    </source>
</evidence>
<dbReference type="GO" id="GO:0005634">
    <property type="term" value="C:nucleus"/>
    <property type="evidence" value="ECO:0007669"/>
    <property type="project" value="TreeGrafter"/>
</dbReference>
<evidence type="ECO:0000256" key="2">
    <source>
        <dbReference type="ARBA" id="ARBA00022741"/>
    </source>
</evidence>
<dbReference type="OrthoDB" id="5337378at2759"/>